<feature type="binding site" evidence="14">
    <location>
        <begin position="231"/>
        <end position="238"/>
    </location>
    <ligand>
        <name>NAD(+)</name>
        <dbReference type="ChEBI" id="CHEBI:57540"/>
    </ligand>
</feature>
<evidence type="ECO:0000256" key="6">
    <source>
        <dbReference type="ARBA" id="ARBA00022630"/>
    </source>
</evidence>
<evidence type="ECO:0000256" key="5">
    <source>
        <dbReference type="ARBA" id="ARBA00022490"/>
    </source>
</evidence>
<protein>
    <recommendedName>
        <fullName evidence="4 16">Dihydrolipoyl dehydrogenase</fullName>
        <ecNumber evidence="3 16">1.8.1.4</ecNumber>
    </recommendedName>
</protein>
<evidence type="ECO:0000313" key="20">
    <source>
        <dbReference type="Proteomes" id="UP000325003"/>
    </source>
</evidence>
<feature type="binding site" evidence="14">
    <location>
        <position position="254"/>
    </location>
    <ligand>
        <name>NAD(+)</name>
        <dbReference type="ChEBI" id="CHEBI:57540"/>
    </ligand>
</feature>
<evidence type="ECO:0000256" key="10">
    <source>
        <dbReference type="ARBA" id="ARBA00023157"/>
    </source>
</evidence>
<feature type="domain" description="Pyridine nucleotide-disulphide oxidoreductase dimerisation" evidence="17">
    <location>
        <begin position="393"/>
        <end position="500"/>
    </location>
</feature>
<keyword evidence="9 14" id="KW-0520">NAD</keyword>
<evidence type="ECO:0000256" key="1">
    <source>
        <dbReference type="ARBA" id="ARBA00004496"/>
    </source>
</evidence>
<comment type="caution">
    <text evidence="19">The sequence shown here is derived from an EMBL/GenBank/DDBJ whole genome shotgun (WGS) entry which is preliminary data.</text>
</comment>
<dbReference type="NCBIfam" id="TIGR01350">
    <property type="entry name" value="lipoamide_DH"/>
    <property type="match status" value="1"/>
</dbReference>
<keyword evidence="10" id="KW-1015">Disulfide bond</keyword>
<keyword evidence="5" id="KW-0963">Cytoplasm</keyword>
<dbReference type="SUPFAM" id="SSF51905">
    <property type="entry name" value="FAD/NAD(P)-binding domain"/>
    <property type="match status" value="1"/>
</dbReference>
<evidence type="ECO:0000256" key="9">
    <source>
        <dbReference type="ARBA" id="ARBA00023027"/>
    </source>
</evidence>
<comment type="miscellaneous">
    <text evidence="16">The active site is a redox-active disulfide bond.</text>
</comment>
<dbReference type="Gene3D" id="3.30.390.30">
    <property type="match status" value="1"/>
</dbReference>
<comment type="subcellular location">
    <subcellularLocation>
        <location evidence="1">Cytoplasm</location>
    </subcellularLocation>
</comment>
<organism evidence="19 20">
    <name type="scientific">Nocardioides humilatus</name>
    <dbReference type="NCBI Taxonomy" id="2607660"/>
    <lineage>
        <taxon>Bacteria</taxon>
        <taxon>Bacillati</taxon>
        <taxon>Actinomycetota</taxon>
        <taxon>Actinomycetes</taxon>
        <taxon>Propionibacteriales</taxon>
        <taxon>Nocardioidaceae</taxon>
        <taxon>Nocardioides</taxon>
    </lineage>
</organism>
<dbReference type="Pfam" id="PF07992">
    <property type="entry name" value="Pyr_redox_2"/>
    <property type="match status" value="1"/>
</dbReference>
<evidence type="ECO:0000256" key="14">
    <source>
        <dbReference type="PIRSR" id="PIRSR000350-3"/>
    </source>
</evidence>
<keyword evidence="14" id="KW-0547">Nucleotide-binding</keyword>
<dbReference type="EC" id="1.8.1.4" evidence="3 16"/>
<evidence type="ECO:0000259" key="18">
    <source>
        <dbReference type="Pfam" id="PF07992"/>
    </source>
</evidence>
<evidence type="ECO:0000256" key="8">
    <source>
        <dbReference type="ARBA" id="ARBA00023002"/>
    </source>
</evidence>
<comment type="catalytic activity">
    <reaction evidence="12 16">
        <text>N(6)-[(R)-dihydrolipoyl]-L-lysyl-[protein] + NAD(+) = N(6)-[(R)-lipoyl]-L-lysyl-[protein] + NADH + H(+)</text>
        <dbReference type="Rhea" id="RHEA:15045"/>
        <dbReference type="Rhea" id="RHEA-COMP:10474"/>
        <dbReference type="Rhea" id="RHEA-COMP:10475"/>
        <dbReference type="ChEBI" id="CHEBI:15378"/>
        <dbReference type="ChEBI" id="CHEBI:57540"/>
        <dbReference type="ChEBI" id="CHEBI:57945"/>
        <dbReference type="ChEBI" id="CHEBI:83099"/>
        <dbReference type="ChEBI" id="CHEBI:83100"/>
        <dbReference type="EC" id="1.8.1.4"/>
    </reaction>
</comment>
<dbReference type="EMBL" id="VUJV01000006">
    <property type="protein sequence ID" value="KAA1416988.1"/>
    <property type="molecule type" value="Genomic_DNA"/>
</dbReference>
<evidence type="ECO:0000313" key="19">
    <source>
        <dbReference type="EMBL" id="KAA1416988.1"/>
    </source>
</evidence>
<feature type="binding site" evidence="14">
    <location>
        <position position="358"/>
    </location>
    <ligand>
        <name>FAD</name>
        <dbReference type="ChEBI" id="CHEBI:57692"/>
    </ligand>
</feature>
<dbReference type="PIRSF" id="PIRSF000350">
    <property type="entry name" value="Mercury_reductase_MerA"/>
    <property type="match status" value="1"/>
</dbReference>
<dbReference type="GO" id="GO:0004148">
    <property type="term" value="F:dihydrolipoyl dehydrogenase (NADH) activity"/>
    <property type="evidence" value="ECO:0007669"/>
    <property type="project" value="UniProtKB-EC"/>
</dbReference>
<keyword evidence="7 14" id="KW-0274">FAD</keyword>
<evidence type="ECO:0000259" key="17">
    <source>
        <dbReference type="Pfam" id="PF02852"/>
    </source>
</evidence>
<evidence type="ECO:0000256" key="11">
    <source>
        <dbReference type="ARBA" id="ARBA00023284"/>
    </source>
</evidence>
<dbReference type="PANTHER" id="PTHR22912:SF217">
    <property type="entry name" value="DIHYDROLIPOYL DEHYDROGENASE"/>
    <property type="match status" value="1"/>
</dbReference>
<dbReference type="GO" id="GO:0005737">
    <property type="term" value="C:cytoplasm"/>
    <property type="evidence" value="ECO:0007669"/>
    <property type="project" value="UniProtKB-SubCell"/>
</dbReference>
<dbReference type="InterPro" id="IPR006258">
    <property type="entry name" value="Lipoamide_DH"/>
</dbReference>
<dbReference type="AlphaFoldDB" id="A0A5B1L9V5"/>
<reference evidence="19 20" key="1">
    <citation type="submission" date="2019-09" db="EMBL/GenBank/DDBJ databases">
        <title>Nocardioides panacisoli sp. nov., isolated from the soil of a ginseng field.</title>
        <authorList>
            <person name="Cho C."/>
        </authorList>
    </citation>
    <scope>NUCLEOTIDE SEQUENCE [LARGE SCALE GENOMIC DNA]</scope>
    <source>
        <strain evidence="19 20">BN130099</strain>
    </source>
</reference>
<dbReference type="InterPro" id="IPR050151">
    <property type="entry name" value="Class-I_Pyr_Nuc-Dis_Oxidored"/>
</dbReference>
<keyword evidence="8 16" id="KW-0560">Oxidoreductase</keyword>
<dbReference type="SUPFAM" id="SSF55424">
    <property type="entry name" value="FAD/NAD-linked reductases, dimerisation (C-terminal) domain"/>
    <property type="match status" value="1"/>
</dbReference>
<dbReference type="InterPro" id="IPR001100">
    <property type="entry name" value="Pyr_nuc-diS_OxRdtase"/>
</dbReference>
<evidence type="ECO:0000256" key="7">
    <source>
        <dbReference type="ARBA" id="ARBA00022827"/>
    </source>
</evidence>
<dbReference type="InterPro" id="IPR016156">
    <property type="entry name" value="FAD/NAD-linked_Rdtase_dimer_sf"/>
</dbReference>
<feature type="binding site" evidence="14">
    <location>
        <position position="166"/>
    </location>
    <ligand>
        <name>FAD</name>
        <dbReference type="ChEBI" id="CHEBI:57692"/>
    </ligand>
</feature>
<feature type="active site" description="Proton acceptor" evidence="13">
    <location>
        <position position="490"/>
    </location>
</feature>
<evidence type="ECO:0000256" key="3">
    <source>
        <dbReference type="ARBA" id="ARBA00012608"/>
    </source>
</evidence>
<dbReference type="PRINTS" id="PR00411">
    <property type="entry name" value="PNDRDTASEI"/>
</dbReference>
<evidence type="ECO:0000256" key="4">
    <source>
        <dbReference type="ARBA" id="ARBA00016961"/>
    </source>
</evidence>
<keyword evidence="20" id="KW-1185">Reference proteome</keyword>
<reference evidence="19 20" key="2">
    <citation type="submission" date="2019-09" db="EMBL/GenBank/DDBJ databases">
        <authorList>
            <person name="Jin C."/>
        </authorList>
    </citation>
    <scope>NUCLEOTIDE SEQUENCE [LARGE SCALE GENOMIC DNA]</scope>
    <source>
        <strain evidence="19 20">BN130099</strain>
    </source>
</reference>
<dbReference type="PROSITE" id="PS00076">
    <property type="entry name" value="PYRIDINE_REDOX_1"/>
    <property type="match status" value="1"/>
</dbReference>
<dbReference type="GO" id="GO:0006103">
    <property type="term" value="P:2-oxoglutarate metabolic process"/>
    <property type="evidence" value="ECO:0007669"/>
    <property type="project" value="TreeGrafter"/>
</dbReference>
<dbReference type="InterPro" id="IPR036188">
    <property type="entry name" value="FAD/NAD-bd_sf"/>
</dbReference>
<evidence type="ECO:0000256" key="16">
    <source>
        <dbReference type="RuleBase" id="RU003692"/>
    </source>
</evidence>
<dbReference type="InterPro" id="IPR023753">
    <property type="entry name" value="FAD/NAD-binding_dom"/>
</dbReference>
<gene>
    <name evidence="19" type="primary">lpdA</name>
    <name evidence="19" type="ORF">F0U44_17560</name>
</gene>
<dbReference type="PANTHER" id="PTHR22912">
    <property type="entry name" value="DISULFIDE OXIDOREDUCTASE"/>
    <property type="match status" value="1"/>
</dbReference>
<feature type="binding site" evidence="14">
    <location>
        <position position="318"/>
    </location>
    <ligand>
        <name>NAD(+)</name>
        <dbReference type="ChEBI" id="CHEBI:57540"/>
    </ligand>
</feature>
<evidence type="ECO:0000256" key="13">
    <source>
        <dbReference type="PIRSR" id="PIRSR000350-2"/>
    </source>
</evidence>
<comment type="similarity">
    <text evidence="2 16">Belongs to the class-I pyridine nucleotide-disulfide oxidoreductase family.</text>
</comment>
<dbReference type="FunFam" id="3.30.390.30:FF:000001">
    <property type="entry name" value="Dihydrolipoyl dehydrogenase"/>
    <property type="match status" value="1"/>
</dbReference>
<sequence length="513" mass="53742">MRPSLQHGSSGRAQDRRLSTDEYAGRCALQAGWCKDGRLIQGEGGRAVAEAGRDDEVDVLILGAGSGGYACALRAAQLGLSVALVEQGKLGGTCLHVGCIPTKALLHAAEVADSAREAETFGVLAKYDGIDAVAVRNYADGVVSRLFKGLTGLIKSRGIRVVEGRGQVTGPRQVTVDTAEGPVVLTGRNLVLATGSEPRALPGIEIDGDKVLTSDDALRLERVPQTAIVLGGGVIGCEFASVWRSFGADVTIVEALPRLLPPEDAASSTALERAFRRRGITAKTGTSVTAVATTDEGVVVTLSDESELRADVLLVAVGRVPRTAGLGYEEQGIPLDRGYVTADERCRTGVEGVYAVGDIVPGLQLAHRGFQQGIFVAEEIAGLAPQAIDERGIPRVTYSRPEVASVGLTEEQAKAEYGDTVTSLTYDLAGNGKSQILRTQGFVKLVRQADGPVVGVHLVGERVGELIGEAQLVYGWEAFPDDVAPLVHAHPTQNEALGEAFLALAGKPLHAHS</sequence>
<dbReference type="InterPro" id="IPR012999">
    <property type="entry name" value="Pyr_OxRdtase_I_AS"/>
</dbReference>
<evidence type="ECO:0000256" key="2">
    <source>
        <dbReference type="ARBA" id="ARBA00007532"/>
    </source>
</evidence>
<feature type="disulfide bond" description="Redox-active" evidence="15">
    <location>
        <begin position="94"/>
        <end position="99"/>
    </location>
</feature>
<evidence type="ECO:0000256" key="12">
    <source>
        <dbReference type="ARBA" id="ARBA00049187"/>
    </source>
</evidence>
<proteinExistence type="inferred from homology"/>
<name>A0A5B1L9V5_9ACTN</name>
<accession>A0A5B1L9V5</accession>
<keyword evidence="11 16" id="KW-0676">Redox-active center</keyword>
<feature type="binding site" evidence="14">
    <location>
        <position position="103"/>
    </location>
    <ligand>
        <name>FAD</name>
        <dbReference type="ChEBI" id="CHEBI:57692"/>
    </ligand>
</feature>
<dbReference type="GO" id="GO:0050660">
    <property type="term" value="F:flavin adenine dinucleotide binding"/>
    <property type="evidence" value="ECO:0007669"/>
    <property type="project" value="InterPro"/>
</dbReference>
<dbReference type="InterPro" id="IPR004099">
    <property type="entry name" value="Pyr_nucl-diS_OxRdtase_dimer"/>
</dbReference>
<dbReference type="Pfam" id="PF02852">
    <property type="entry name" value="Pyr_redox_dim"/>
    <property type="match status" value="1"/>
</dbReference>
<evidence type="ECO:0000256" key="15">
    <source>
        <dbReference type="PIRSR" id="PIRSR000350-4"/>
    </source>
</evidence>
<feature type="binding site" evidence="14">
    <location>
        <begin position="194"/>
        <end position="196"/>
    </location>
    <ligand>
        <name>FAD</name>
        <dbReference type="ChEBI" id="CHEBI:57692"/>
    </ligand>
</feature>
<dbReference type="PRINTS" id="PR00368">
    <property type="entry name" value="FADPNR"/>
</dbReference>
<feature type="domain" description="FAD/NAD(P)-binding" evidence="18">
    <location>
        <begin position="58"/>
        <end position="373"/>
    </location>
</feature>
<dbReference type="Gene3D" id="3.50.50.60">
    <property type="entry name" value="FAD/NAD(P)-binding domain"/>
    <property type="match status" value="2"/>
</dbReference>
<dbReference type="Proteomes" id="UP000325003">
    <property type="component" value="Unassembled WGS sequence"/>
</dbReference>
<comment type="cofactor">
    <cofactor evidence="14 16">
        <name>FAD</name>
        <dbReference type="ChEBI" id="CHEBI:57692"/>
    </cofactor>
    <text evidence="14 16">Binds 1 FAD per subunit.</text>
</comment>
<keyword evidence="6 16" id="KW-0285">Flavoprotein</keyword>